<gene>
    <name evidence="2" type="ORF">RRG08_015428</name>
</gene>
<dbReference type="AlphaFoldDB" id="A0AAE0YHM0"/>
<reference evidence="2" key="1">
    <citation type="journal article" date="2023" name="G3 (Bethesda)">
        <title>A reference genome for the long-term kleptoplast-retaining sea slug Elysia crispata morphotype clarki.</title>
        <authorList>
            <person name="Eastman K.E."/>
            <person name="Pendleton A.L."/>
            <person name="Shaikh M.A."/>
            <person name="Suttiyut T."/>
            <person name="Ogas R."/>
            <person name="Tomko P."/>
            <person name="Gavelis G."/>
            <person name="Widhalm J.R."/>
            <person name="Wisecaver J.H."/>
        </authorList>
    </citation>
    <scope>NUCLEOTIDE SEQUENCE</scope>
    <source>
        <strain evidence="2">ECLA1</strain>
    </source>
</reference>
<comment type="caution">
    <text evidence="2">The sequence shown here is derived from an EMBL/GenBank/DDBJ whole genome shotgun (WGS) entry which is preliminary data.</text>
</comment>
<dbReference type="Proteomes" id="UP001283361">
    <property type="component" value="Unassembled WGS sequence"/>
</dbReference>
<feature type="compositionally biased region" description="Basic and acidic residues" evidence="1">
    <location>
        <begin position="59"/>
        <end position="68"/>
    </location>
</feature>
<proteinExistence type="predicted"/>
<sequence>MPQHGWVRGQPGVQRERTWSRPGRKAGGPSALGSLWSARPGRMVSPCAYDNELSLADSGDSRKFHPEWDVSQVDCSASQKQDRSPPPHKHYPGILGSVSW</sequence>
<protein>
    <submittedName>
        <fullName evidence="2">Uncharacterized protein</fullName>
    </submittedName>
</protein>
<evidence type="ECO:0000313" key="2">
    <source>
        <dbReference type="EMBL" id="KAK3745640.1"/>
    </source>
</evidence>
<evidence type="ECO:0000256" key="1">
    <source>
        <dbReference type="SAM" id="MobiDB-lite"/>
    </source>
</evidence>
<evidence type="ECO:0000313" key="3">
    <source>
        <dbReference type="Proteomes" id="UP001283361"/>
    </source>
</evidence>
<feature type="region of interest" description="Disordered" evidence="1">
    <location>
        <begin position="1"/>
        <end position="37"/>
    </location>
</feature>
<feature type="region of interest" description="Disordered" evidence="1">
    <location>
        <begin position="58"/>
        <end position="100"/>
    </location>
</feature>
<accession>A0AAE0YHM0</accession>
<dbReference type="EMBL" id="JAWDGP010006203">
    <property type="protein sequence ID" value="KAK3745640.1"/>
    <property type="molecule type" value="Genomic_DNA"/>
</dbReference>
<keyword evidence="3" id="KW-1185">Reference proteome</keyword>
<name>A0AAE0YHM0_9GAST</name>
<organism evidence="2 3">
    <name type="scientific">Elysia crispata</name>
    <name type="common">lettuce slug</name>
    <dbReference type="NCBI Taxonomy" id="231223"/>
    <lineage>
        <taxon>Eukaryota</taxon>
        <taxon>Metazoa</taxon>
        <taxon>Spiralia</taxon>
        <taxon>Lophotrochozoa</taxon>
        <taxon>Mollusca</taxon>
        <taxon>Gastropoda</taxon>
        <taxon>Heterobranchia</taxon>
        <taxon>Euthyneura</taxon>
        <taxon>Panpulmonata</taxon>
        <taxon>Sacoglossa</taxon>
        <taxon>Placobranchoidea</taxon>
        <taxon>Plakobranchidae</taxon>
        <taxon>Elysia</taxon>
    </lineage>
</organism>